<dbReference type="GO" id="GO:0015501">
    <property type="term" value="F:glutamate:sodium symporter activity"/>
    <property type="evidence" value="ECO:0007669"/>
    <property type="project" value="UniProtKB-UniRule"/>
</dbReference>
<feature type="transmembrane region" description="Helical" evidence="1">
    <location>
        <begin position="247"/>
        <end position="267"/>
    </location>
</feature>
<feature type="transmembrane region" description="Helical" evidence="1">
    <location>
        <begin position="160"/>
        <end position="180"/>
    </location>
</feature>
<dbReference type="RefSeq" id="WP_167191716.1">
    <property type="nucleotide sequence ID" value="NZ_JAAONZ010000024.1"/>
</dbReference>
<keyword evidence="1" id="KW-0739">Sodium transport</keyword>
<dbReference type="InterPro" id="IPR004445">
    <property type="entry name" value="GltS"/>
</dbReference>
<reference evidence="3" key="1">
    <citation type="submission" date="2020-03" db="EMBL/GenBank/DDBJ databases">
        <authorList>
            <person name="Guo F."/>
        </authorList>
    </citation>
    <scope>NUCLEOTIDE SEQUENCE</scope>
    <source>
        <strain evidence="3">JCM 30134</strain>
    </source>
</reference>
<keyword evidence="1" id="KW-0812">Transmembrane</keyword>
<feature type="transmembrane region" description="Helical" evidence="1">
    <location>
        <begin position="375"/>
        <end position="401"/>
    </location>
</feature>
<dbReference type="PANTHER" id="PTHR36178">
    <property type="entry name" value="SLR0625 PROTEIN"/>
    <property type="match status" value="1"/>
</dbReference>
<accession>A0A9E5MPI8</accession>
<dbReference type="GO" id="GO:0015813">
    <property type="term" value="P:L-glutamate transmembrane transport"/>
    <property type="evidence" value="ECO:0007669"/>
    <property type="project" value="UniProtKB-UniRule"/>
</dbReference>
<dbReference type="NCBIfam" id="TIGR00210">
    <property type="entry name" value="gltS"/>
    <property type="match status" value="1"/>
</dbReference>
<comment type="subcellular location">
    <subcellularLocation>
        <location evidence="1">Cell inner membrane</location>
        <topology evidence="1">Multi-pass membrane protein</topology>
    </subcellularLocation>
</comment>
<evidence type="ECO:0000313" key="3">
    <source>
        <dbReference type="EMBL" id="NHO68066.1"/>
    </source>
</evidence>
<feature type="transmembrane region" description="Helical" evidence="1">
    <location>
        <begin position="127"/>
        <end position="148"/>
    </location>
</feature>
<organism evidence="3 4">
    <name type="scientific">Pseudomaricurvus hydrocarbonicus</name>
    <dbReference type="NCBI Taxonomy" id="1470433"/>
    <lineage>
        <taxon>Bacteria</taxon>
        <taxon>Pseudomonadati</taxon>
        <taxon>Pseudomonadota</taxon>
        <taxon>Gammaproteobacteria</taxon>
        <taxon>Cellvibrionales</taxon>
        <taxon>Cellvibrionaceae</taxon>
        <taxon>Pseudomaricurvus</taxon>
    </lineage>
</organism>
<dbReference type="Pfam" id="PF03616">
    <property type="entry name" value="Glt_symporter"/>
    <property type="match status" value="1"/>
</dbReference>
<keyword evidence="1" id="KW-0915">Sodium</keyword>
<evidence type="ECO:0000256" key="2">
    <source>
        <dbReference type="NCBIfam" id="TIGR00210"/>
    </source>
</evidence>
<keyword evidence="1" id="KW-0813">Transport</keyword>
<comment type="caution">
    <text evidence="1">Lacks conserved residue(s) required for the propagation of feature annotation.</text>
</comment>
<keyword evidence="4" id="KW-1185">Reference proteome</keyword>
<dbReference type="AlphaFoldDB" id="A0A9E5MPI8"/>
<dbReference type="HAMAP" id="MF_02062">
    <property type="entry name" value="GltS"/>
    <property type="match status" value="1"/>
</dbReference>
<dbReference type="GO" id="GO:0005886">
    <property type="term" value="C:plasma membrane"/>
    <property type="evidence" value="ECO:0007669"/>
    <property type="project" value="UniProtKB-SubCell"/>
</dbReference>
<feature type="transmembrane region" description="Helical" evidence="1">
    <location>
        <begin position="96"/>
        <end position="115"/>
    </location>
</feature>
<name>A0A9E5MPI8_9GAMM</name>
<evidence type="ECO:0000313" key="4">
    <source>
        <dbReference type="Proteomes" id="UP000787472"/>
    </source>
</evidence>
<comment type="similarity">
    <text evidence="1">Belongs to the glutamate:Na(+) symporter (ESS) (TC 2.A.27) family.</text>
</comment>
<dbReference type="PANTHER" id="PTHR36178:SF1">
    <property type="entry name" value="SODIUM_GLUTAMATE SYMPORTER"/>
    <property type="match status" value="1"/>
</dbReference>
<comment type="caution">
    <text evidence="3">The sequence shown here is derived from an EMBL/GenBank/DDBJ whole genome shotgun (WGS) entry which is preliminary data.</text>
</comment>
<protein>
    <recommendedName>
        <fullName evidence="1 2">Sodium/glutamate symporter</fullName>
    </recommendedName>
</protein>
<keyword evidence="1" id="KW-1003">Cell membrane</keyword>
<keyword evidence="1" id="KW-0029">Amino-acid transport</keyword>
<dbReference type="Proteomes" id="UP000787472">
    <property type="component" value="Unassembled WGS sequence"/>
</dbReference>
<dbReference type="EMBL" id="JAAONZ010000024">
    <property type="protein sequence ID" value="NHO68066.1"/>
    <property type="molecule type" value="Genomic_DNA"/>
</dbReference>
<proteinExistence type="inferred from homology"/>
<gene>
    <name evidence="1 3" type="primary">gltS</name>
    <name evidence="3" type="ORF">G8770_21165</name>
</gene>
<feature type="transmembrane region" description="Helical" evidence="1">
    <location>
        <begin position="336"/>
        <end position="355"/>
    </location>
</feature>
<sequence length="402" mass="42586">MTSLNVDGIDFLCLSILVLWTGRIINHRVSFLERNSIPNAVTGGILFSIAVACLESYKHIDVTFDMQLRNLLLLVFFSTIGLTASFHRLAAGGKPLALLVLLAGGILVVQDVAGVSIAKLLGHHPGYGLMAGSVSFAGGHGTAIAWGAEAAKAGLLQAQTVGIAFATFGLISGGLVGGPLGRYLIERNKLSCTNQDDTLHQAPKRAQVVPLADDTLFHSQRTLLYLALCVALGDLVNRYLFANHVLLPGFLTAMLVGIVLTNGLDLLSRPLSREPIEQAGNVSLGIFLAMSLMSMDLLPLFKIGPVLLLVLVVQTVLTLAYCLFVIFPLMGRNYDAAVICSGFAGLGMGATPVAIANMDAVTQHYGPSAKAFLIVPLVGAFFIDLMNAIVIKFFIGALAYLP</sequence>
<keyword evidence="1" id="KW-1133">Transmembrane helix</keyword>
<feature type="transmembrane region" description="Helical" evidence="1">
    <location>
        <begin position="307"/>
        <end position="329"/>
    </location>
</feature>
<feature type="transmembrane region" description="Helical" evidence="1">
    <location>
        <begin position="37"/>
        <end position="57"/>
    </location>
</feature>
<feature type="transmembrane region" description="Helical" evidence="1">
    <location>
        <begin position="69"/>
        <end position="90"/>
    </location>
</feature>
<keyword evidence="1" id="KW-0997">Cell inner membrane</keyword>
<keyword evidence="1" id="KW-0769">Symport</keyword>
<evidence type="ECO:0000256" key="1">
    <source>
        <dbReference type="HAMAP-Rule" id="MF_02062"/>
    </source>
</evidence>
<comment type="function">
    <text evidence="1">Catalyzes the sodium-dependent transport of glutamate.</text>
</comment>
<keyword evidence="1" id="KW-0472">Membrane</keyword>
<keyword evidence="1" id="KW-0406">Ion transport</keyword>